<dbReference type="Proteomes" id="UP000192769">
    <property type="component" value="Unassembled WGS sequence"/>
</dbReference>
<dbReference type="RefSeq" id="WP_081138161.1">
    <property type="nucleotide sequence ID" value="NZ_MWUE01000011.1"/>
</dbReference>
<organism evidence="1 2">
    <name type="scientific">Pantoea latae</name>
    <dbReference type="NCBI Taxonomy" id="1964541"/>
    <lineage>
        <taxon>Bacteria</taxon>
        <taxon>Pseudomonadati</taxon>
        <taxon>Pseudomonadota</taxon>
        <taxon>Gammaproteobacteria</taxon>
        <taxon>Enterobacterales</taxon>
        <taxon>Erwiniaceae</taxon>
        <taxon>Pantoea</taxon>
    </lineage>
</organism>
<evidence type="ECO:0000313" key="2">
    <source>
        <dbReference type="Proteomes" id="UP000192769"/>
    </source>
</evidence>
<accession>A0A1V9DLN3</accession>
<dbReference type="OrthoDB" id="6625856at2"/>
<proteinExistence type="predicted"/>
<name>A0A1V9DLN3_9GAMM</name>
<keyword evidence="2" id="KW-1185">Reference proteome</keyword>
<sequence>MSTTPFTPGVIVQTDVRLLRVAAGMTQERAAERFNLSLRVWQLKEAAKNPALFSQGEYELLLLLAGKHPHFELTPR</sequence>
<comment type="caution">
    <text evidence="1">The sequence shown here is derived from an EMBL/GenBank/DDBJ whole genome shotgun (WGS) entry which is preliminary data.</text>
</comment>
<reference evidence="1 2" key="1">
    <citation type="submission" date="2017-02" db="EMBL/GenBank/DDBJ databases">
        <title>Whole genome shotgun sequence of Pantoea agglomerans strain AS1 isolated from a cycad, Zamia floridana in Central Florida, USA.</title>
        <authorList>
            <person name="Lata P."/>
            <person name="Govindarajan S."/>
            <person name="Qi F."/>
            <person name="Li J.-L."/>
            <person name="Maurya S.K."/>
            <person name="Sahoo M.K."/>
        </authorList>
    </citation>
    <scope>NUCLEOTIDE SEQUENCE [LARGE SCALE GENOMIC DNA]</scope>
    <source>
        <strain evidence="1 2">AS1</strain>
    </source>
</reference>
<dbReference type="EMBL" id="MWUE01000011">
    <property type="protein sequence ID" value="OQP34773.1"/>
    <property type="molecule type" value="Genomic_DNA"/>
</dbReference>
<protein>
    <submittedName>
        <fullName evidence="1">Transcriptional regulator</fullName>
    </submittedName>
</protein>
<evidence type="ECO:0000313" key="1">
    <source>
        <dbReference type="EMBL" id="OQP34773.1"/>
    </source>
</evidence>
<gene>
    <name evidence="1" type="ORF">B2J69_08160</name>
</gene>
<dbReference type="AlphaFoldDB" id="A0A1V9DLN3"/>